<protein>
    <submittedName>
        <fullName evidence="1">Uncharacterized protein</fullName>
    </submittedName>
</protein>
<keyword evidence="2" id="KW-1185">Reference proteome</keyword>
<dbReference type="Proteomes" id="UP000182248">
    <property type="component" value="Unassembled WGS sequence"/>
</dbReference>
<gene>
    <name evidence="1" type="ORF">SAMN02927921_04228</name>
</gene>
<dbReference type="RefSeq" id="WP_072319442.1">
    <property type="nucleotide sequence ID" value="NZ_FPJE01000045.1"/>
</dbReference>
<evidence type="ECO:0000313" key="1">
    <source>
        <dbReference type="EMBL" id="SFW77441.1"/>
    </source>
</evidence>
<dbReference type="STRING" id="1150368.SAMN02927921_04228"/>
<proteinExistence type="predicted"/>
<reference evidence="1 2" key="1">
    <citation type="submission" date="2016-11" db="EMBL/GenBank/DDBJ databases">
        <authorList>
            <person name="Jaros S."/>
            <person name="Januszkiewicz K."/>
            <person name="Wedrychowicz H."/>
        </authorList>
    </citation>
    <scope>NUCLEOTIDE SEQUENCE [LARGE SCALE GENOMIC DNA]</scope>
    <source>
        <strain evidence="1 2">CGMCC 1.12145</strain>
    </source>
</reference>
<name>A0A1K1RZE3_9FLAO</name>
<dbReference type="AlphaFoldDB" id="A0A1K1RZE3"/>
<dbReference type="EMBL" id="FPJE01000045">
    <property type="protein sequence ID" value="SFW77441.1"/>
    <property type="molecule type" value="Genomic_DNA"/>
</dbReference>
<organism evidence="1 2">
    <name type="scientific">Sinomicrobium oceani</name>
    <dbReference type="NCBI Taxonomy" id="1150368"/>
    <lineage>
        <taxon>Bacteria</taxon>
        <taxon>Pseudomonadati</taxon>
        <taxon>Bacteroidota</taxon>
        <taxon>Flavobacteriia</taxon>
        <taxon>Flavobacteriales</taxon>
        <taxon>Flavobacteriaceae</taxon>
        <taxon>Sinomicrobium</taxon>
    </lineage>
</organism>
<sequence length="72" mass="8263">MKNLLLSVTFVFATVLTFAKEENSLEYNWDCVNHNFSCGGSGTICFEEEESEVEVVVRIQEFDDYMCDDCDC</sequence>
<accession>A0A1K1RZE3</accession>
<evidence type="ECO:0000313" key="2">
    <source>
        <dbReference type="Proteomes" id="UP000182248"/>
    </source>
</evidence>